<name>A0A8T3DTJ9_9TELE</name>
<dbReference type="EMBL" id="JAERUA010000005">
    <property type="protein sequence ID" value="KAI1899256.1"/>
    <property type="molecule type" value="Genomic_DNA"/>
</dbReference>
<evidence type="ECO:0000313" key="1">
    <source>
        <dbReference type="EMBL" id="KAI1899256.1"/>
    </source>
</evidence>
<protein>
    <submittedName>
        <fullName evidence="1">Uncharacterized protein</fullName>
    </submittedName>
</protein>
<accession>A0A8T3DTJ9</accession>
<sequence length="295" mass="33313">MYEWIVDSISSFFGPHTEQRFTGWPRKGNAPLPTAETLDGQLQENHTRPAKRNYQSVHSSDCRADHLDIKRPKRDVVVSVVKKTVAGVAGLLRLRNRFLDVRSESRKAPEAPNEVSPVEVGVDEISNNSYNSWISNMDVNREKPLDRTLLHFHQHSQPSSRKPNGAVLYPGNAEKTTARHQRRSLQLLPSRSALGDKTTFETGPHVIPPPSQSHKPQLTVEEALKESDREQYRLLVEMVSEKYTNNKPLPCGRVKPFVTSLPLDMHKSTIFSKNYNATSSKPGPVRDTAIMALFF</sequence>
<dbReference type="Proteomes" id="UP000829720">
    <property type="component" value="Unassembled WGS sequence"/>
</dbReference>
<organism evidence="1 2">
    <name type="scientific">Albula goreensis</name>
    <dbReference type="NCBI Taxonomy" id="1534307"/>
    <lineage>
        <taxon>Eukaryota</taxon>
        <taxon>Metazoa</taxon>
        <taxon>Chordata</taxon>
        <taxon>Craniata</taxon>
        <taxon>Vertebrata</taxon>
        <taxon>Euteleostomi</taxon>
        <taxon>Actinopterygii</taxon>
        <taxon>Neopterygii</taxon>
        <taxon>Teleostei</taxon>
        <taxon>Albuliformes</taxon>
        <taxon>Albulidae</taxon>
        <taxon>Albula</taxon>
    </lineage>
</organism>
<dbReference type="OrthoDB" id="10466188at2759"/>
<proteinExistence type="predicted"/>
<dbReference type="AlphaFoldDB" id="A0A8T3DTJ9"/>
<evidence type="ECO:0000313" key="2">
    <source>
        <dbReference type="Proteomes" id="UP000829720"/>
    </source>
</evidence>
<gene>
    <name evidence="1" type="ORF">AGOR_G00059930</name>
</gene>
<comment type="caution">
    <text evidence="1">The sequence shown here is derived from an EMBL/GenBank/DDBJ whole genome shotgun (WGS) entry which is preliminary data.</text>
</comment>
<keyword evidence="2" id="KW-1185">Reference proteome</keyword>
<reference evidence="1" key="1">
    <citation type="submission" date="2021-01" db="EMBL/GenBank/DDBJ databases">
        <authorList>
            <person name="Zahm M."/>
            <person name="Roques C."/>
            <person name="Cabau C."/>
            <person name="Klopp C."/>
            <person name="Donnadieu C."/>
            <person name="Jouanno E."/>
            <person name="Lampietro C."/>
            <person name="Louis A."/>
            <person name="Herpin A."/>
            <person name="Echchiki A."/>
            <person name="Berthelot C."/>
            <person name="Parey E."/>
            <person name="Roest-Crollius H."/>
            <person name="Braasch I."/>
            <person name="Postlethwait J."/>
            <person name="Bobe J."/>
            <person name="Montfort J."/>
            <person name="Bouchez O."/>
            <person name="Begum T."/>
            <person name="Mejri S."/>
            <person name="Adams A."/>
            <person name="Chen W.-J."/>
            <person name="Guiguen Y."/>
        </authorList>
    </citation>
    <scope>NUCLEOTIDE SEQUENCE</scope>
    <source>
        <tissue evidence="1">Blood</tissue>
    </source>
</reference>